<dbReference type="EMBL" id="CP093344">
    <property type="protein sequence ID" value="WOG86766.1"/>
    <property type="molecule type" value="Genomic_DNA"/>
</dbReference>
<evidence type="ECO:0000313" key="4">
    <source>
        <dbReference type="Proteomes" id="UP000077755"/>
    </source>
</evidence>
<evidence type="ECO:0000313" key="2">
    <source>
        <dbReference type="EMBL" id="KZN04494.1"/>
    </source>
</evidence>
<dbReference type="Proteomes" id="UP000077755">
    <property type="component" value="Chromosome 2"/>
</dbReference>
<dbReference type="EMBL" id="LNRQ01000002">
    <property type="protein sequence ID" value="KZN04494.1"/>
    <property type="molecule type" value="Genomic_DNA"/>
</dbReference>
<reference evidence="3" key="2">
    <citation type="submission" date="2022-03" db="EMBL/GenBank/DDBJ databases">
        <title>Draft title - Genomic analysis of global carrot germplasm unveils the trajectory of domestication and the origin of high carotenoid orange carrot.</title>
        <authorList>
            <person name="Iorizzo M."/>
            <person name="Ellison S."/>
            <person name="Senalik D."/>
            <person name="Macko-Podgorni A."/>
            <person name="Grzebelus D."/>
            <person name="Bostan H."/>
            <person name="Rolling W."/>
            <person name="Curaba J."/>
            <person name="Simon P."/>
        </authorList>
    </citation>
    <scope>NUCLEOTIDE SEQUENCE</scope>
    <source>
        <tissue evidence="3">Leaf</tissue>
    </source>
</reference>
<evidence type="ECO:0000259" key="1">
    <source>
        <dbReference type="Pfam" id="PF02721"/>
    </source>
</evidence>
<feature type="domain" description="Replication protein A 70 kDa DNA-binding subunit B/D first OB fold" evidence="1">
    <location>
        <begin position="2"/>
        <end position="75"/>
    </location>
</feature>
<reference evidence="2" key="1">
    <citation type="journal article" date="2016" name="Nat. Genet.">
        <title>A high-quality carrot genome assembly provides new insights into carotenoid accumulation and asterid genome evolution.</title>
        <authorList>
            <person name="Iorizzo M."/>
            <person name="Ellison S."/>
            <person name="Senalik D."/>
            <person name="Zeng P."/>
            <person name="Satapoomin P."/>
            <person name="Huang J."/>
            <person name="Bowman M."/>
            <person name="Iovene M."/>
            <person name="Sanseverino W."/>
            <person name="Cavagnaro P."/>
            <person name="Yildiz M."/>
            <person name="Macko-Podgorni A."/>
            <person name="Moranska E."/>
            <person name="Grzebelus E."/>
            <person name="Grzebelus D."/>
            <person name="Ashrafi H."/>
            <person name="Zheng Z."/>
            <person name="Cheng S."/>
            <person name="Spooner D."/>
            <person name="Van Deynze A."/>
            <person name="Simon P."/>
        </authorList>
    </citation>
    <scope>NUCLEOTIDE SEQUENCE [LARGE SCALE GENOMIC DNA]</scope>
    <source>
        <tissue evidence="2">Leaf</tissue>
    </source>
</reference>
<dbReference type="InterPro" id="IPR003871">
    <property type="entry name" value="RFA1B/D_OB_1st"/>
</dbReference>
<dbReference type="PANTHER" id="PTHR47165:SF4">
    <property type="entry name" value="OS03G0429900 PROTEIN"/>
    <property type="match status" value="1"/>
</dbReference>
<protein>
    <recommendedName>
        <fullName evidence="1">Replication protein A 70 kDa DNA-binding subunit B/D first OB fold domain-containing protein</fullName>
    </recommendedName>
</protein>
<dbReference type="InterPro" id="IPR012340">
    <property type="entry name" value="NA-bd_OB-fold"/>
</dbReference>
<proteinExistence type="predicted"/>
<sequence length="222" mass="25002">MISALATNSDAYRVTVRVGRIWEAINRKTRTVLHTNITLIDEKGDHILAVIGNNQKSIYLPQLKEQSVYTITNFKTVIKEILDKEVIPRYKFELKPFENVSKLVGEVKSLIDVIGMITTVGKLEIRTNGAQKLDVALVNERQSYVFCRYKPFSQYYKASLSSTDATGTFVNIDYPPLNQLRDSMSVASEKRGAALKRPATMHFVAMDEQSVQQLGISAVLEL</sequence>
<keyword evidence="4" id="KW-1185">Reference proteome</keyword>
<gene>
    <name evidence="2" type="ORF">DCAR_005331</name>
    <name evidence="3" type="ORF">DCAR_0205984</name>
</gene>
<organism evidence="2">
    <name type="scientific">Daucus carota subsp. sativus</name>
    <name type="common">Carrot</name>
    <dbReference type="NCBI Taxonomy" id="79200"/>
    <lineage>
        <taxon>Eukaryota</taxon>
        <taxon>Viridiplantae</taxon>
        <taxon>Streptophyta</taxon>
        <taxon>Embryophyta</taxon>
        <taxon>Tracheophyta</taxon>
        <taxon>Spermatophyta</taxon>
        <taxon>Magnoliopsida</taxon>
        <taxon>eudicotyledons</taxon>
        <taxon>Gunneridae</taxon>
        <taxon>Pentapetalae</taxon>
        <taxon>asterids</taxon>
        <taxon>campanulids</taxon>
        <taxon>Apiales</taxon>
        <taxon>Apiaceae</taxon>
        <taxon>Apioideae</taxon>
        <taxon>Scandiceae</taxon>
        <taxon>Daucinae</taxon>
        <taxon>Daucus</taxon>
        <taxon>Daucus sect. Daucus</taxon>
    </lineage>
</organism>
<dbReference type="PANTHER" id="PTHR47165">
    <property type="entry name" value="OS03G0429900 PROTEIN"/>
    <property type="match status" value="1"/>
</dbReference>
<dbReference type="SUPFAM" id="SSF50249">
    <property type="entry name" value="Nucleic acid-binding proteins"/>
    <property type="match status" value="1"/>
</dbReference>
<dbReference type="Gramene" id="KZN04494">
    <property type="protein sequence ID" value="KZN04494"/>
    <property type="gene ID" value="DCAR_005331"/>
</dbReference>
<dbReference type="Pfam" id="PF02721">
    <property type="entry name" value="DUF223"/>
    <property type="match status" value="1"/>
</dbReference>
<dbReference type="Gene3D" id="2.40.50.140">
    <property type="entry name" value="Nucleic acid-binding proteins"/>
    <property type="match status" value="1"/>
</dbReference>
<accession>A0A166CYG1</accession>
<name>A0A166CYG1_DAUCS</name>
<dbReference type="AlphaFoldDB" id="A0A166CYG1"/>
<evidence type="ECO:0000313" key="3">
    <source>
        <dbReference type="EMBL" id="WOG86766.1"/>
    </source>
</evidence>